<evidence type="ECO:0000256" key="2">
    <source>
        <dbReference type="SAM" id="MobiDB-lite"/>
    </source>
</evidence>
<keyword evidence="1" id="KW-0539">Nucleus</keyword>
<protein>
    <recommendedName>
        <fullName evidence="3">Zn(2)-C6 fungal-type domain-containing protein</fullName>
    </recommendedName>
</protein>
<accession>A0A1L7XGK7</accession>
<keyword evidence="5" id="KW-1185">Reference proteome</keyword>
<dbReference type="Proteomes" id="UP000184330">
    <property type="component" value="Unassembled WGS sequence"/>
</dbReference>
<evidence type="ECO:0000256" key="1">
    <source>
        <dbReference type="ARBA" id="ARBA00023242"/>
    </source>
</evidence>
<dbReference type="AlphaFoldDB" id="A0A1L7XGK7"/>
<dbReference type="OrthoDB" id="3561907at2759"/>
<dbReference type="PANTHER" id="PTHR47784">
    <property type="entry name" value="STEROL UPTAKE CONTROL PROTEIN 2"/>
    <property type="match status" value="1"/>
</dbReference>
<dbReference type="Pfam" id="PF00172">
    <property type="entry name" value="Zn_clus"/>
    <property type="match status" value="1"/>
</dbReference>
<dbReference type="InterPro" id="IPR001138">
    <property type="entry name" value="Zn2Cys6_DnaBD"/>
</dbReference>
<dbReference type="Gene3D" id="4.10.240.10">
    <property type="entry name" value="Zn(2)-C6 fungal-type DNA-binding domain"/>
    <property type="match status" value="1"/>
</dbReference>
<organism evidence="4 5">
    <name type="scientific">Phialocephala subalpina</name>
    <dbReference type="NCBI Taxonomy" id="576137"/>
    <lineage>
        <taxon>Eukaryota</taxon>
        <taxon>Fungi</taxon>
        <taxon>Dikarya</taxon>
        <taxon>Ascomycota</taxon>
        <taxon>Pezizomycotina</taxon>
        <taxon>Leotiomycetes</taxon>
        <taxon>Helotiales</taxon>
        <taxon>Mollisiaceae</taxon>
        <taxon>Phialocephala</taxon>
        <taxon>Phialocephala fortinii species complex</taxon>
    </lineage>
</organism>
<dbReference type="EMBL" id="FJOG01000025">
    <property type="protein sequence ID" value="CZR64154.1"/>
    <property type="molecule type" value="Genomic_DNA"/>
</dbReference>
<dbReference type="SUPFAM" id="SSF57701">
    <property type="entry name" value="Zn2/Cys6 DNA-binding domain"/>
    <property type="match status" value="1"/>
</dbReference>
<evidence type="ECO:0000313" key="5">
    <source>
        <dbReference type="Proteomes" id="UP000184330"/>
    </source>
</evidence>
<name>A0A1L7XGK7_9HELO</name>
<sequence length="394" mass="44877">MSGHSVQKKENRRDTMSARVMKAHHKCDELKPRCSRCLRYSEECTYPVPKEESSKLFKPTTDSEISGPLRPTGSIERPKDINNFTSELNLGDLGLLHEWTMSAYTGFVDQPRTEHLWQAEIPRMALKHPFLMRGVLAVSALYKGRMEPDKKPHYLQVAAYHQNLALPAYRYIVEDLDNRMDRENAGAVLAFGHLTTAYAFASPHAPGSILFAGLCASTGVPEWLYLTRGCRKIMVMAKDWISSGPMNLVMRDIDSPIDLSLSPDDHHLAALAEHLESLPISGPEDSEEMDAFREALSQLRRSFALPWQAGDPLSAKFSCFAWVEFIPQRYLELLSVLRPVALVILSYFCVLLHQCGHFWHIKGAAERIIGEMYNILEDDWHDWITWPLQRVLNQ</sequence>
<dbReference type="GO" id="GO:0001228">
    <property type="term" value="F:DNA-binding transcription activator activity, RNA polymerase II-specific"/>
    <property type="evidence" value="ECO:0007669"/>
    <property type="project" value="TreeGrafter"/>
</dbReference>
<proteinExistence type="predicted"/>
<dbReference type="InterPro" id="IPR036864">
    <property type="entry name" value="Zn2-C6_fun-type_DNA-bd_sf"/>
</dbReference>
<dbReference type="InterPro" id="IPR053157">
    <property type="entry name" value="Sterol_Uptake_Regulator"/>
</dbReference>
<dbReference type="PANTHER" id="PTHR47784:SF5">
    <property type="entry name" value="STEROL UPTAKE CONTROL PROTEIN 2"/>
    <property type="match status" value="1"/>
</dbReference>
<dbReference type="GO" id="GO:0008270">
    <property type="term" value="F:zinc ion binding"/>
    <property type="evidence" value="ECO:0007669"/>
    <property type="project" value="InterPro"/>
</dbReference>
<reference evidence="4 5" key="1">
    <citation type="submission" date="2016-03" db="EMBL/GenBank/DDBJ databases">
        <authorList>
            <person name="Ploux O."/>
        </authorList>
    </citation>
    <scope>NUCLEOTIDE SEQUENCE [LARGE SCALE GENOMIC DNA]</scope>
    <source>
        <strain evidence="4 5">UAMH 11012</strain>
    </source>
</reference>
<feature type="domain" description="Zn(2)-C6 fungal-type" evidence="3">
    <location>
        <begin position="23"/>
        <end position="51"/>
    </location>
</feature>
<dbReference type="CDD" id="cd00067">
    <property type="entry name" value="GAL4"/>
    <property type="match status" value="1"/>
</dbReference>
<evidence type="ECO:0000259" key="3">
    <source>
        <dbReference type="Pfam" id="PF00172"/>
    </source>
</evidence>
<gene>
    <name evidence="4" type="ORF">PAC_14051</name>
</gene>
<evidence type="ECO:0000313" key="4">
    <source>
        <dbReference type="EMBL" id="CZR64154.1"/>
    </source>
</evidence>
<feature type="region of interest" description="Disordered" evidence="2">
    <location>
        <begin position="53"/>
        <end position="78"/>
    </location>
</feature>